<feature type="domain" description="Oxidoreductase molybdopterin-binding" evidence="2">
    <location>
        <begin position="45"/>
        <end position="154"/>
    </location>
</feature>
<evidence type="ECO:0000256" key="1">
    <source>
        <dbReference type="SAM" id="SignalP"/>
    </source>
</evidence>
<evidence type="ECO:0000313" key="3">
    <source>
        <dbReference type="EMBL" id="GGF58228.1"/>
    </source>
</evidence>
<dbReference type="InterPro" id="IPR000572">
    <property type="entry name" value="OxRdtase_Mopterin-bd_dom"/>
</dbReference>
<dbReference type="RefSeq" id="WP_188781378.1">
    <property type="nucleotide sequence ID" value="NZ_BMKQ01000002.1"/>
</dbReference>
<gene>
    <name evidence="3" type="ORF">GCM10011519_35100</name>
</gene>
<reference evidence="3" key="2">
    <citation type="submission" date="2020-09" db="EMBL/GenBank/DDBJ databases">
        <authorList>
            <person name="Sun Q."/>
            <person name="Zhou Y."/>
        </authorList>
    </citation>
    <scope>NUCLEOTIDE SEQUENCE</scope>
    <source>
        <strain evidence="3">CGMCC 1.16067</strain>
    </source>
</reference>
<dbReference type="Pfam" id="PF00174">
    <property type="entry name" value="Oxidored_molyb"/>
    <property type="match status" value="1"/>
</dbReference>
<dbReference type="Gene3D" id="3.90.420.10">
    <property type="entry name" value="Oxidoreductase, molybdopterin-binding domain"/>
    <property type="match status" value="1"/>
</dbReference>
<proteinExistence type="predicted"/>
<feature type="chain" id="PRO_5036941698" description="Oxidoreductase molybdopterin-binding domain-containing protein" evidence="1">
    <location>
        <begin position="26"/>
        <end position="182"/>
    </location>
</feature>
<sequence length="182" mass="18545">MRLSRLVLPLTILAALVVAPGVASGQEPAAGTAPAAAAQPRVKPSLRIIGAVTARRDLSLTDLRALPQQTQTVTYAASGTPVTATFTGPSLTDVLASAGLRTDPAVKNDSLRFAVLAIASDGYQAVVSAGEVDPGFGGTQSLVALTQDGTPLAQPRLTVPGDAKGGRYVSDLATLRVYDLGR</sequence>
<comment type="caution">
    <text evidence="3">The sequence shown here is derived from an EMBL/GenBank/DDBJ whole genome shotgun (WGS) entry which is preliminary data.</text>
</comment>
<dbReference type="Proteomes" id="UP000649179">
    <property type="component" value="Unassembled WGS sequence"/>
</dbReference>
<dbReference type="InterPro" id="IPR036374">
    <property type="entry name" value="OxRdtase_Mopterin-bd_sf"/>
</dbReference>
<dbReference type="SUPFAM" id="SSF56524">
    <property type="entry name" value="Oxidoreductase molybdopterin-binding domain"/>
    <property type="match status" value="1"/>
</dbReference>
<feature type="signal peptide" evidence="1">
    <location>
        <begin position="1"/>
        <end position="25"/>
    </location>
</feature>
<keyword evidence="1" id="KW-0732">Signal</keyword>
<dbReference type="AlphaFoldDB" id="A0A917BVT7"/>
<accession>A0A917BVT7</accession>
<organism evidence="3 4">
    <name type="scientific">Marmoricola endophyticus</name>
    <dbReference type="NCBI Taxonomy" id="2040280"/>
    <lineage>
        <taxon>Bacteria</taxon>
        <taxon>Bacillati</taxon>
        <taxon>Actinomycetota</taxon>
        <taxon>Actinomycetes</taxon>
        <taxon>Propionibacteriales</taxon>
        <taxon>Nocardioidaceae</taxon>
        <taxon>Marmoricola</taxon>
    </lineage>
</organism>
<evidence type="ECO:0000259" key="2">
    <source>
        <dbReference type="Pfam" id="PF00174"/>
    </source>
</evidence>
<keyword evidence="4" id="KW-1185">Reference proteome</keyword>
<reference evidence="3" key="1">
    <citation type="journal article" date="2014" name="Int. J. Syst. Evol. Microbiol.">
        <title>Complete genome sequence of Corynebacterium casei LMG S-19264T (=DSM 44701T), isolated from a smear-ripened cheese.</title>
        <authorList>
            <consortium name="US DOE Joint Genome Institute (JGI-PGF)"/>
            <person name="Walter F."/>
            <person name="Albersmeier A."/>
            <person name="Kalinowski J."/>
            <person name="Ruckert C."/>
        </authorList>
    </citation>
    <scope>NUCLEOTIDE SEQUENCE</scope>
    <source>
        <strain evidence="3">CGMCC 1.16067</strain>
    </source>
</reference>
<name>A0A917BVT7_9ACTN</name>
<protein>
    <recommendedName>
        <fullName evidence="2">Oxidoreductase molybdopterin-binding domain-containing protein</fullName>
    </recommendedName>
</protein>
<dbReference type="EMBL" id="BMKQ01000002">
    <property type="protein sequence ID" value="GGF58228.1"/>
    <property type="molecule type" value="Genomic_DNA"/>
</dbReference>
<evidence type="ECO:0000313" key="4">
    <source>
        <dbReference type="Proteomes" id="UP000649179"/>
    </source>
</evidence>